<keyword evidence="2" id="KW-1185">Reference proteome</keyword>
<name>A6DJY9_9BACT</name>
<evidence type="ECO:0000313" key="1">
    <source>
        <dbReference type="EMBL" id="EDM28213.1"/>
    </source>
</evidence>
<reference evidence="1 2" key="1">
    <citation type="journal article" date="2010" name="J. Bacteriol.">
        <title>Genome sequence of Lentisphaera araneosa HTCC2155T, the type species of the order Lentisphaerales in the phylum Lentisphaerae.</title>
        <authorList>
            <person name="Thrash J.C."/>
            <person name="Cho J.C."/>
            <person name="Vergin K.L."/>
            <person name="Morris R.M."/>
            <person name="Giovannoni S.J."/>
        </authorList>
    </citation>
    <scope>NUCLEOTIDE SEQUENCE [LARGE SCALE GENOMIC DNA]</scope>
    <source>
        <strain evidence="1 2">HTCC2155</strain>
    </source>
</reference>
<evidence type="ECO:0000313" key="2">
    <source>
        <dbReference type="Proteomes" id="UP000004947"/>
    </source>
</evidence>
<keyword evidence="1" id="KW-0418">Kinase</keyword>
<accession>A6DJY9</accession>
<organism evidence="1 2">
    <name type="scientific">Lentisphaera araneosa HTCC2155</name>
    <dbReference type="NCBI Taxonomy" id="313628"/>
    <lineage>
        <taxon>Bacteria</taxon>
        <taxon>Pseudomonadati</taxon>
        <taxon>Lentisphaerota</taxon>
        <taxon>Lentisphaeria</taxon>
        <taxon>Lentisphaerales</taxon>
        <taxon>Lentisphaeraceae</taxon>
        <taxon>Lentisphaera</taxon>
    </lineage>
</organism>
<sequence>MVNLQNEYQKAIKAKNTVKQQFIINLQKLFLKVKDKPPSELSSESQLLLAIVQNIPYITSQEFDALILSSVRSEEAPKTKGLLKAS</sequence>
<dbReference type="AlphaFoldDB" id="A6DJY9"/>
<protein>
    <submittedName>
        <fullName evidence="1">Cytidylate kinase</fullName>
        <ecNumber evidence="1">2.7.4.14</ecNumber>
    </submittedName>
</protein>
<dbReference type="Proteomes" id="UP000004947">
    <property type="component" value="Unassembled WGS sequence"/>
</dbReference>
<dbReference type="RefSeq" id="WP_007278205.1">
    <property type="nucleotide sequence ID" value="NZ_ABCK01000006.1"/>
</dbReference>
<dbReference type="GO" id="GO:0016301">
    <property type="term" value="F:kinase activity"/>
    <property type="evidence" value="ECO:0007669"/>
    <property type="project" value="UniProtKB-KW"/>
</dbReference>
<dbReference type="EMBL" id="ABCK01000006">
    <property type="protein sequence ID" value="EDM28213.1"/>
    <property type="molecule type" value="Genomic_DNA"/>
</dbReference>
<dbReference type="EC" id="2.7.4.14" evidence="1"/>
<keyword evidence="1" id="KW-0808">Transferase</keyword>
<comment type="caution">
    <text evidence="1">The sequence shown here is derived from an EMBL/GenBank/DDBJ whole genome shotgun (WGS) entry which is preliminary data.</text>
</comment>
<proteinExistence type="predicted"/>
<gene>
    <name evidence="1" type="primary">cmk</name>
    <name evidence="1" type="ORF">LNTAR_12691</name>
</gene>